<reference evidence="1 2" key="1">
    <citation type="submission" date="2018-04" db="EMBL/GenBank/DDBJ databases">
        <authorList>
            <person name="Zhang X."/>
            <person name="Yuan J."/>
            <person name="Li F."/>
            <person name="Xiang J."/>
        </authorList>
    </citation>
    <scope>NUCLEOTIDE SEQUENCE [LARGE SCALE GENOMIC DNA]</scope>
    <source>
        <tissue evidence="1">Muscle</tissue>
    </source>
</reference>
<reference evidence="1 2" key="2">
    <citation type="submission" date="2019-01" db="EMBL/GenBank/DDBJ databases">
        <title>The decoding of complex shrimp genome reveals the adaptation for benthos swimmer, frequently molting mechanism and breeding impact on genome.</title>
        <authorList>
            <person name="Sun Y."/>
            <person name="Gao Y."/>
            <person name="Yu Y."/>
        </authorList>
    </citation>
    <scope>NUCLEOTIDE SEQUENCE [LARGE SCALE GENOMIC DNA]</scope>
    <source>
        <tissue evidence="1">Muscle</tissue>
    </source>
</reference>
<gene>
    <name evidence="1" type="ORF">C7M84_020185</name>
</gene>
<protein>
    <submittedName>
        <fullName evidence="1">Uncharacterized protein</fullName>
    </submittedName>
</protein>
<dbReference type="AlphaFoldDB" id="A0A3R7LST0"/>
<evidence type="ECO:0000313" key="1">
    <source>
        <dbReference type="EMBL" id="ROT61986.1"/>
    </source>
</evidence>
<organism evidence="1 2">
    <name type="scientific">Penaeus vannamei</name>
    <name type="common">Whiteleg shrimp</name>
    <name type="synonym">Litopenaeus vannamei</name>
    <dbReference type="NCBI Taxonomy" id="6689"/>
    <lineage>
        <taxon>Eukaryota</taxon>
        <taxon>Metazoa</taxon>
        <taxon>Ecdysozoa</taxon>
        <taxon>Arthropoda</taxon>
        <taxon>Crustacea</taxon>
        <taxon>Multicrustacea</taxon>
        <taxon>Malacostraca</taxon>
        <taxon>Eumalacostraca</taxon>
        <taxon>Eucarida</taxon>
        <taxon>Decapoda</taxon>
        <taxon>Dendrobranchiata</taxon>
        <taxon>Penaeoidea</taxon>
        <taxon>Penaeidae</taxon>
        <taxon>Penaeus</taxon>
    </lineage>
</organism>
<comment type="caution">
    <text evidence="1">The sequence shown here is derived from an EMBL/GenBank/DDBJ whole genome shotgun (WGS) entry which is preliminary data.</text>
</comment>
<keyword evidence="2" id="KW-1185">Reference proteome</keyword>
<evidence type="ECO:0000313" key="2">
    <source>
        <dbReference type="Proteomes" id="UP000283509"/>
    </source>
</evidence>
<dbReference type="EMBL" id="QCYY01003884">
    <property type="protein sequence ID" value="ROT61986.1"/>
    <property type="molecule type" value="Genomic_DNA"/>
</dbReference>
<proteinExistence type="predicted"/>
<dbReference type="Proteomes" id="UP000283509">
    <property type="component" value="Unassembled WGS sequence"/>
</dbReference>
<name>A0A3R7LST0_PENVA</name>
<accession>A0A3R7LST0</accession>
<sequence length="431" mass="47093">MSFLLFSTKLFYSSSQRLLNSSLCQGSISFSPWSLPPPVARALFFFLRRAVSSSSFAGLTRSPHSQGLLSLFFAVAPVPPSSRGFLFLLFARAHSSFYFARAPLLLPSHGSSCLLLLAGSSLPLRRGHLFLPISPGPPLLLLRRVLVLHSFPGLFLPLSMASSSSSSRRSLPSFLRQGLSSSSFDRVLSSLCLWFSYFSFRTLFFFLRHGSFSILFFLLMKGFPSLSLFARALSPSLARASSSSLSCQGLLFFAGPPLFRQGLLLRFRLLFSPEGLLFSLSPGPPLLLLLSPASSFHVPAMASSSSLFRRASLPPLSQGPLPPPSQGLSFFFLRQGLLLSFFLHQASSLPSFRRLLSSLRQGSSSSSFAGPSFGSYLSRGARADQTIDKGIAIVILDWQGVRSNNNRIRETGRGNCYKFNPGALPLTLYSV</sequence>